<keyword evidence="2" id="KW-0446">Lipid-binding</keyword>
<dbReference type="EMBL" id="AYYN01000031">
    <property type="protein sequence ID" value="KRM76740.1"/>
    <property type="molecule type" value="Genomic_DNA"/>
</dbReference>
<dbReference type="InterPro" id="IPR003797">
    <property type="entry name" value="DegV"/>
</dbReference>
<protein>
    <submittedName>
        <fullName evidence="3">DegV family protein</fullName>
    </submittedName>
</protein>
<dbReference type="PANTHER" id="PTHR33434">
    <property type="entry name" value="DEGV DOMAIN-CONTAINING PROTEIN DR_1986-RELATED"/>
    <property type="match status" value="1"/>
</dbReference>
<proteinExistence type="predicted"/>
<evidence type="ECO:0000256" key="1">
    <source>
        <dbReference type="ARBA" id="ARBA00003238"/>
    </source>
</evidence>
<dbReference type="Pfam" id="PF02645">
    <property type="entry name" value="DegV"/>
    <property type="match status" value="1"/>
</dbReference>
<evidence type="ECO:0000256" key="2">
    <source>
        <dbReference type="ARBA" id="ARBA00023121"/>
    </source>
</evidence>
<dbReference type="PATRIC" id="fig|1423772.3.peg.1530"/>
<evidence type="ECO:0000313" key="4">
    <source>
        <dbReference type="Proteomes" id="UP000051612"/>
    </source>
</evidence>
<dbReference type="AlphaFoldDB" id="A0A0R2BGQ9"/>
<sequence length="282" mass="31084">MKIAILTDSSAVIDADAAANLDIKILALPLLLGQKVYYEGQDLRDGELFDLVNDSKETLNIASVSRKTLAQQMQTLADAGYTDVICIYLANGINALDENLRTYAKAEARALNVHLFDSHTTGLAQAKLVRQAAKLVKSGEDVAQILAKLSVMRDKTQTIVIDDIRNLRKTGYVSNGTPVVGNALLHLKTLLEFTDDGKLAVLDTSVRMKKAYYKVLEQINSSGQEVTDLMLMCDEASAETANKWLQKFQTDLPETKLEITRLKPSIRAHVGEKSLLVSWIYA</sequence>
<dbReference type="Proteomes" id="UP000051612">
    <property type="component" value="Unassembled WGS sequence"/>
</dbReference>
<accession>A0A0R2BGQ9</accession>
<name>A0A0R2BGQ9_9LACO</name>
<dbReference type="NCBIfam" id="TIGR00762">
    <property type="entry name" value="DegV"/>
    <property type="match status" value="1"/>
</dbReference>
<reference evidence="3 4" key="1">
    <citation type="journal article" date="2015" name="Genome Announc.">
        <title>Expanding the biotechnology potential of lactobacilli through comparative genomics of 213 strains and associated genera.</title>
        <authorList>
            <person name="Sun Z."/>
            <person name="Harris H.M."/>
            <person name="McCann A."/>
            <person name="Guo C."/>
            <person name="Argimon S."/>
            <person name="Zhang W."/>
            <person name="Yang X."/>
            <person name="Jeffery I.B."/>
            <person name="Cooney J.C."/>
            <person name="Kagawa T.F."/>
            <person name="Liu W."/>
            <person name="Song Y."/>
            <person name="Salvetti E."/>
            <person name="Wrobel A."/>
            <person name="Rasinkangas P."/>
            <person name="Parkhill J."/>
            <person name="Rea M.C."/>
            <person name="O'Sullivan O."/>
            <person name="Ritari J."/>
            <person name="Douillard F.P."/>
            <person name="Paul Ross R."/>
            <person name="Yang R."/>
            <person name="Briner A.E."/>
            <person name="Felis G.E."/>
            <person name="de Vos W.M."/>
            <person name="Barrangou R."/>
            <person name="Klaenhammer T.R."/>
            <person name="Caufield P.W."/>
            <person name="Cui Y."/>
            <person name="Zhang H."/>
            <person name="O'Toole P.W."/>
        </authorList>
    </citation>
    <scope>NUCLEOTIDE SEQUENCE [LARGE SCALE GENOMIC DNA]</scope>
    <source>
        <strain evidence="3 4">DSM 20452</strain>
    </source>
</reference>
<dbReference type="Gene3D" id="3.40.50.10170">
    <property type="match status" value="1"/>
</dbReference>
<gene>
    <name evidence="3" type="ORF">FC48_GL001438</name>
</gene>
<dbReference type="InterPro" id="IPR050270">
    <property type="entry name" value="DegV_domain_contain"/>
</dbReference>
<dbReference type="SUPFAM" id="SSF82549">
    <property type="entry name" value="DAK1/DegV-like"/>
    <property type="match status" value="1"/>
</dbReference>
<dbReference type="GO" id="GO:0008289">
    <property type="term" value="F:lipid binding"/>
    <property type="evidence" value="ECO:0007669"/>
    <property type="project" value="UniProtKB-KW"/>
</dbReference>
<dbReference type="RefSeq" id="WP_056958528.1">
    <property type="nucleotide sequence ID" value="NZ_AYYN01000031.1"/>
</dbReference>
<dbReference type="PANTHER" id="PTHR33434:SF2">
    <property type="entry name" value="FATTY ACID-BINDING PROTEIN TM_1468"/>
    <property type="match status" value="1"/>
</dbReference>
<dbReference type="PROSITE" id="PS51482">
    <property type="entry name" value="DEGV"/>
    <property type="match status" value="1"/>
</dbReference>
<comment type="caution">
    <text evidence="3">The sequence shown here is derived from an EMBL/GenBank/DDBJ whole genome shotgun (WGS) entry which is preliminary data.</text>
</comment>
<comment type="function">
    <text evidence="1">May bind long-chain fatty acids, such as palmitate, and may play a role in lipid transport or fatty acid metabolism.</text>
</comment>
<organism evidence="3 4">
    <name type="scientific">Ligilactobacillus murinus DSM 20452 = NBRC 14221</name>
    <dbReference type="NCBI Taxonomy" id="1423772"/>
    <lineage>
        <taxon>Bacteria</taxon>
        <taxon>Bacillati</taxon>
        <taxon>Bacillota</taxon>
        <taxon>Bacilli</taxon>
        <taxon>Lactobacillales</taxon>
        <taxon>Lactobacillaceae</taxon>
        <taxon>Ligilactobacillus</taxon>
    </lineage>
</organism>
<evidence type="ECO:0000313" key="3">
    <source>
        <dbReference type="EMBL" id="KRM76740.1"/>
    </source>
</evidence>
<dbReference type="InterPro" id="IPR043168">
    <property type="entry name" value="DegV_C"/>
</dbReference>
<dbReference type="Gene3D" id="3.30.1180.10">
    <property type="match status" value="1"/>
</dbReference>